<protein>
    <submittedName>
        <fullName evidence="1">Uncharacterized protein</fullName>
    </submittedName>
</protein>
<evidence type="ECO:0000313" key="1">
    <source>
        <dbReference type="EMBL" id="CAD0195723.1"/>
    </source>
</evidence>
<proteinExistence type="predicted"/>
<sequence>MDSESSYALSENLTESSYALTENLTESSYALTENLTESSYALTENLTESSYALTENLTESSYALTENLTESSYALSENLTESSYALSESSYALAEEILMNLHRPEKGEKRCAGLLPAKPPECFSDPYCRGLRNRKLPRYKPTYLNQPLQKPQFFKASPNLNQYFLPRPSYKSI</sequence>
<organism evidence="1 2">
    <name type="scientific">Chrysodeixis includens</name>
    <name type="common">Soybean looper</name>
    <name type="synonym">Pseudoplusia includens</name>
    <dbReference type="NCBI Taxonomy" id="689277"/>
    <lineage>
        <taxon>Eukaryota</taxon>
        <taxon>Metazoa</taxon>
        <taxon>Ecdysozoa</taxon>
        <taxon>Arthropoda</taxon>
        <taxon>Hexapoda</taxon>
        <taxon>Insecta</taxon>
        <taxon>Pterygota</taxon>
        <taxon>Neoptera</taxon>
        <taxon>Endopterygota</taxon>
        <taxon>Lepidoptera</taxon>
        <taxon>Glossata</taxon>
        <taxon>Ditrysia</taxon>
        <taxon>Noctuoidea</taxon>
        <taxon>Noctuidae</taxon>
        <taxon>Plusiinae</taxon>
        <taxon>Chrysodeixis</taxon>
    </lineage>
</organism>
<reference evidence="1" key="1">
    <citation type="submission" date="2021-12" db="EMBL/GenBank/DDBJ databases">
        <authorList>
            <person name="King R."/>
        </authorList>
    </citation>
    <scope>NUCLEOTIDE SEQUENCE</scope>
</reference>
<keyword evidence="2" id="KW-1185">Reference proteome</keyword>
<evidence type="ECO:0000313" key="2">
    <source>
        <dbReference type="Proteomes" id="UP001154114"/>
    </source>
</evidence>
<accession>A0A9N8KU61</accession>
<name>A0A9N8KU61_CHRIL</name>
<dbReference type="EMBL" id="LR824006">
    <property type="protein sequence ID" value="CAD0195723.1"/>
    <property type="molecule type" value="Genomic_DNA"/>
</dbReference>
<dbReference type="AlphaFoldDB" id="A0A9N8KU61"/>
<gene>
    <name evidence="1" type="ORF">CINC_LOCUS9674</name>
</gene>
<dbReference type="Proteomes" id="UP001154114">
    <property type="component" value="Chromosome 3"/>
</dbReference>